<keyword evidence="4" id="KW-0564">Palmitate</keyword>
<dbReference type="InterPro" id="IPR006059">
    <property type="entry name" value="SBP"/>
</dbReference>
<dbReference type="Gene3D" id="3.40.190.10">
    <property type="entry name" value="Periplasmic binding protein-like II"/>
    <property type="match status" value="1"/>
</dbReference>
<dbReference type="EMBL" id="JBHMAG010000017">
    <property type="protein sequence ID" value="MFB9755061.1"/>
    <property type="molecule type" value="Genomic_DNA"/>
</dbReference>
<dbReference type="SUPFAM" id="SSF53850">
    <property type="entry name" value="Periplasmic binding protein-like II"/>
    <property type="match status" value="1"/>
</dbReference>
<keyword evidence="2" id="KW-0732">Signal</keyword>
<dbReference type="RefSeq" id="WP_344908996.1">
    <property type="nucleotide sequence ID" value="NZ_BAAAYO010000007.1"/>
</dbReference>
<protein>
    <submittedName>
        <fullName evidence="6">Extracellular solute-binding protein</fullName>
    </submittedName>
</protein>
<evidence type="ECO:0000256" key="5">
    <source>
        <dbReference type="ARBA" id="ARBA00023288"/>
    </source>
</evidence>
<accession>A0ABV5W4A9</accession>
<sequence length="532" mass="59873">MNRKLRLYLGLATAVLLAGAALWIGLAVANNGAGARQPHAAGPDGSAMTLHLLIGGPATSRLPAPERDFVRQAIERKFNVRLSVTYTEPGNDYETKIAALLSANDPPDMWLELSADGGAQHALDNVLADMTYYVTPEKMPHYFKYWMNESELRQYQFHNKFARAPIPYDKSSYRSYYIRKDWLDKLGLDVPDSYERYYNVLRAFTFNDPDGNGRADTYGFTTAGNGSRLSTDWPEYVKNGLLYPAYYADNRLIDMQMDSKVEQVVTDILRAMGDGVVDPDWFLNKGRQHIDKAVQGKVGIVLGDTLDFAFDANPDSLQSRSRAINPAADWVPFNPFGKQAIATASTPQYPFVYANNAAGLNPEKLERISQILDWLSGEEGFILTHYGLENVHYTRKGSTLTLIPAKIDEDIVQNGDFLKIWDFFTPDTPHVLGLTVIDPRRTERDRRIADTLGRIPVYGGLGTTLTPPLGISVEAMRARQNELQVKMVFADKSAKRWPEYREQIMTGYNGNVIFRQYEEKIRQAQSMRPAAN</sequence>
<evidence type="ECO:0000256" key="3">
    <source>
        <dbReference type="ARBA" id="ARBA00023136"/>
    </source>
</evidence>
<keyword evidence="7" id="KW-1185">Reference proteome</keyword>
<evidence type="ECO:0000256" key="2">
    <source>
        <dbReference type="ARBA" id="ARBA00022729"/>
    </source>
</evidence>
<dbReference type="Pfam" id="PF01547">
    <property type="entry name" value="SBP_bac_1"/>
    <property type="match status" value="1"/>
</dbReference>
<dbReference type="InterPro" id="IPR050490">
    <property type="entry name" value="Bact_solute-bd_prot1"/>
</dbReference>
<keyword evidence="5" id="KW-0449">Lipoprotein</keyword>
<evidence type="ECO:0000313" key="6">
    <source>
        <dbReference type="EMBL" id="MFB9755061.1"/>
    </source>
</evidence>
<dbReference type="Proteomes" id="UP001589619">
    <property type="component" value="Unassembled WGS sequence"/>
</dbReference>
<keyword evidence="1" id="KW-1003">Cell membrane</keyword>
<keyword evidence="3" id="KW-0472">Membrane</keyword>
<reference evidence="6 7" key="1">
    <citation type="submission" date="2024-09" db="EMBL/GenBank/DDBJ databases">
        <authorList>
            <person name="Sun Q."/>
            <person name="Mori K."/>
        </authorList>
    </citation>
    <scope>NUCLEOTIDE SEQUENCE [LARGE SCALE GENOMIC DNA]</scope>
    <source>
        <strain evidence="6 7">JCM 12520</strain>
    </source>
</reference>
<gene>
    <name evidence="6" type="ORF">ACFFNY_26090</name>
</gene>
<evidence type="ECO:0000256" key="1">
    <source>
        <dbReference type="ARBA" id="ARBA00022475"/>
    </source>
</evidence>
<dbReference type="PANTHER" id="PTHR43649:SF33">
    <property type="entry name" value="POLYGALACTURONAN_RHAMNOGALACTURONAN-BINDING PROTEIN YTCQ"/>
    <property type="match status" value="1"/>
</dbReference>
<dbReference type="PANTHER" id="PTHR43649">
    <property type="entry name" value="ARABINOSE-BINDING PROTEIN-RELATED"/>
    <property type="match status" value="1"/>
</dbReference>
<name>A0ABV5W4A9_9BACL</name>
<evidence type="ECO:0000313" key="7">
    <source>
        <dbReference type="Proteomes" id="UP001589619"/>
    </source>
</evidence>
<evidence type="ECO:0000256" key="4">
    <source>
        <dbReference type="ARBA" id="ARBA00023139"/>
    </source>
</evidence>
<comment type="caution">
    <text evidence="6">The sequence shown here is derived from an EMBL/GenBank/DDBJ whole genome shotgun (WGS) entry which is preliminary data.</text>
</comment>
<organism evidence="6 7">
    <name type="scientific">Paenibacillus hodogayensis</name>
    <dbReference type="NCBI Taxonomy" id="279208"/>
    <lineage>
        <taxon>Bacteria</taxon>
        <taxon>Bacillati</taxon>
        <taxon>Bacillota</taxon>
        <taxon>Bacilli</taxon>
        <taxon>Bacillales</taxon>
        <taxon>Paenibacillaceae</taxon>
        <taxon>Paenibacillus</taxon>
    </lineage>
</organism>
<proteinExistence type="predicted"/>